<evidence type="ECO:0000313" key="2">
    <source>
        <dbReference type="Proteomes" id="UP000256718"/>
    </source>
</evidence>
<dbReference type="Proteomes" id="UP000256718">
    <property type="component" value="Unassembled WGS sequence"/>
</dbReference>
<organism evidence="1 2">
    <name type="scientific">Streptococcus agalactiae</name>
    <dbReference type="NCBI Taxonomy" id="1311"/>
    <lineage>
        <taxon>Bacteria</taxon>
        <taxon>Bacillati</taxon>
        <taxon>Bacillota</taxon>
        <taxon>Bacilli</taxon>
        <taxon>Lactobacillales</taxon>
        <taxon>Streptococcaceae</taxon>
        <taxon>Streptococcus</taxon>
    </lineage>
</organism>
<gene>
    <name evidence="1" type="ORF">C4618_00850</name>
</gene>
<proteinExistence type="predicted"/>
<dbReference type="EMBL" id="QHGZ01000025">
    <property type="protein sequence ID" value="RDY91355.1"/>
    <property type="molecule type" value="Genomic_DNA"/>
</dbReference>
<accession>A0A3A6Q2N2</accession>
<name>A0A3A6Q2N2_STRAG</name>
<sequence length="59" mass="6934">MSYISSLILIILYLYKKRHQKEVLSLENLYGEAKFTLFITYLAINFFDITSPTTNDILL</sequence>
<dbReference type="AlphaFoldDB" id="A0A3A6Q2N2"/>
<evidence type="ECO:0000313" key="1">
    <source>
        <dbReference type="EMBL" id="RDY91355.1"/>
    </source>
</evidence>
<reference evidence="1 2" key="1">
    <citation type="journal article" date="2018" name="Emerg. Microbes Infect.">
        <title>Phenotypic and molecular analysis of nontypeable Group B streptococci: identification of cps2a and hybrid cps2a/cps5 Group B streptococcal capsule gene clusters.</title>
        <authorList>
            <person name="Alhhazmi A."/>
            <person name="Tyrrell G.J."/>
        </authorList>
    </citation>
    <scope>NUCLEOTIDE SEQUENCE [LARGE SCALE GENOMIC DNA]</scope>
    <source>
        <strain evidence="1 2">PLGBS17</strain>
    </source>
</reference>
<protein>
    <submittedName>
        <fullName evidence="1">Uncharacterized protein</fullName>
    </submittedName>
</protein>
<comment type="caution">
    <text evidence="1">The sequence shown here is derived from an EMBL/GenBank/DDBJ whole genome shotgun (WGS) entry which is preliminary data.</text>
</comment>